<name>A0A366M8I4_9ACTN</name>
<dbReference type="PANTHER" id="PTHR37422:SF13">
    <property type="entry name" value="LIPOPOLYSACCHARIDE BIOSYNTHESIS PROTEIN PA4999-RELATED"/>
    <property type="match status" value="1"/>
</dbReference>
<feature type="transmembrane region" description="Helical" evidence="6">
    <location>
        <begin position="21"/>
        <end position="41"/>
    </location>
</feature>
<evidence type="ECO:0000313" key="9">
    <source>
        <dbReference type="Proteomes" id="UP000253303"/>
    </source>
</evidence>
<evidence type="ECO:0000313" key="8">
    <source>
        <dbReference type="EMBL" id="RBQ21772.1"/>
    </source>
</evidence>
<feature type="transmembrane region" description="Helical" evidence="6">
    <location>
        <begin position="83"/>
        <end position="103"/>
    </location>
</feature>
<feature type="transmembrane region" description="Helical" evidence="6">
    <location>
        <begin position="274"/>
        <end position="299"/>
    </location>
</feature>
<feature type="transmembrane region" description="Helical" evidence="6">
    <location>
        <begin position="53"/>
        <end position="71"/>
    </location>
</feature>
<keyword evidence="3 6" id="KW-1133">Transmembrane helix</keyword>
<dbReference type="Proteomes" id="UP000253303">
    <property type="component" value="Unassembled WGS sequence"/>
</dbReference>
<feature type="transmembrane region" description="Helical" evidence="6">
    <location>
        <begin position="250"/>
        <end position="267"/>
    </location>
</feature>
<dbReference type="PANTHER" id="PTHR37422">
    <property type="entry name" value="TEICHURONIC ACID BIOSYNTHESIS PROTEIN TUAE"/>
    <property type="match status" value="1"/>
</dbReference>
<gene>
    <name evidence="8" type="ORF">DP939_03515</name>
</gene>
<organism evidence="8 9">
    <name type="scientific">Spongiactinospora rosea</name>
    <dbReference type="NCBI Taxonomy" id="2248750"/>
    <lineage>
        <taxon>Bacteria</taxon>
        <taxon>Bacillati</taxon>
        <taxon>Actinomycetota</taxon>
        <taxon>Actinomycetes</taxon>
        <taxon>Streptosporangiales</taxon>
        <taxon>Streptosporangiaceae</taxon>
        <taxon>Spongiactinospora</taxon>
    </lineage>
</organism>
<feature type="transmembrane region" description="Helical" evidence="6">
    <location>
        <begin position="355"/>
        <end position="374"/>
    </location>
</feature>
<evidence type="ECO:0000259" key="7">
    <source>
        <dbReference type="Pfam" id="PF04932"/>
    </source>
</evidence>
<dbReference type="InterPro" id="IPR051533">
    <property type="entry name" value="WaaL-like"/>
</dbReference>
<feature type="region of interest" description="Disordered" evidence="5">
    <location>
        <begin position="442"/>
        <end position="462"/>
    </location>
</feature>
<evidence type="ECO:0000256" key="1">
    <source>
        <dbReference type="ARBA" id="ARBA00004141"/>
    </source>
</evidence>
<evidence type="ECO:0000256" key="2">
    <source>
        <dbReference type="ARBA" id="ARBA00022692"/>
    </source>
</evidence>
<dbReference type="EMBL" id="QMEY01000001">
    <property type="protein sequence ID" value="RBQ21772.1"/>
    <property type="molecule type" value="Genomic_DNA"/>
</dbReference>
<evidence type="ECO:0000256" key="5">
    <source>
        <dbReference type="SAM" id="MobiDB-lite"/>
    </source>
</evidence>
<feature type="transmembrane region" description="Helical" evidence="6">
    <location>
        <begin position="197"/>
        <end position="217"/>
    </location>
</feature>
<reference evidence="8 9" key="1">
    <citation type="submission" date="2018-06" db="EMBL/GenBank/DDBJ databases">
        <title>Sphaerisporangium craniellae sp. nov., isolated from a marine sponge in the South China Sea.</title>
        <authorList>
            <person name="Li L."/>
        </authorList>
    </citation>
    <scope>NUCLEOTIDE SEQUENCE [LARGE SCALE GENOMIC DNA]</scope>
    <source>
        <strain evidence="8 9">LHW63015</strain>
    </source>
</reference>
<sequence length="462" mass="49169">MTTLTSEAELLPGKGFVRADGATLAVVFSTVLLVVPARLVFVGLPLSITPANLISLVAAACWFFAHFTLVLKMAKGRTPVRTGVFVYGAAMIATYGFATYRYLPPDELGLADHAFILIVANLGLTLLVIDGVRGSDRLDFLLKCMVLAGAFISVIGAFQYLFNIDLTRFLELPGLRYTSEEAFVIERSGGRRVGATMGHPIEFGVACSMLLPIAIHYGHKAKLRAEPSLRWWACAVLIGLGLMFSVSRSAVLGLGCVAVVLLIGWPARRRLIALAVTFGFLVVIRFAVPGLLGTFVGLFSNLGNDDSIRYRTHDYDVAAAEIAKHPWLGRGVATWYAPKHQVFDNQYILNLVETGFIGTAAFVAMFLVAMYAALRARHLSTDPGTRDLGLTLAACLTAPLIGSATFDLLAFATVTGLGFLIIGACGALHRNALAEAVAGKGAGQKAGQGPAQASGPTVPVIR</sequence>
<evidence type="ECO:0000256" key="4">
    <source>
        <dbReference type="ARBA" id="ARBA00023136"/>
    </source>
</evidence>
<evidence type="ECO:0000256" key="6">
    <source>
        <dbReference type="SAM" id="Phobius"/>
    </source>
</evidence>
<keyword evidence="2 6" id="KW-0812">Transmembrane</keyword>
<feature type="compositionally biased region" description="Low complexity" evidence="5">
    <location>
        <begin position="447"/>
        <end position="456"/>
    </location>
</feature>
<comment type="subcellular location">
    <subcellularLocation>
        <location evidence="1">Membrane</location>
        <topology evidence="1">Multi-pass membrane protein</topology>
    </subcellularLocation>
</comment>
<dbReference type="GO" id="GO:0016020">
    <property type="term" value="C:membrane"/>
    <property type="evidence" value="ECO:0007669"/>
    <property type="project" value="UniProtKB-SubCell"/>
</dbReference>
<dbReference type="InterPro" id="IPR007016">
    <property type="entry name" value="O-antigen_ligase-rel_domated"/>
</dbReference>
<keyword evidence="9" id="KW-1185">Reference proteome</keyword>
<proteinExistence type="predicted"/>
<protein>
    <recommendedName>
        <fullName evidence="7">O-antigen ligase-related domain-containing protein</fullName>
    </recommendedName>
</protein>
<dbReference type="Pfam" id="PF04932">
    <property type="entry name" value="Wzy_C"/>
    <property type="match status" value="1"/>
</dbReference>
<feature type="transmembrane region" description="Helical" evidence="6">
    <location>
        <begin position="229"/>
        <end position="244"/>
    </location>
</feature>
<dbReference type="OrthoDB" id="5243524at2"/>
<dbReference type="RefSeq" id="WP_113978759.1">
    <property type="nucleotide sequence ID" value="NZ_QMEY01000001.1"/>
</dbReference>
<feature type="transmembrane region" description="Helical" evidence="6">
    <location>
        <begin position="109"/>
        <end position="128"/>
    </location>
</feature>
<feature type="transmembrane region" description="Helical" evidence="6">
    <location>
        <begin position="408"/>
        <end position="428"/>
    </location>
</feature>
<feature type="domain" description="O-antigen ligase-related" evidence="7">
    <location>
        <begin position="234"/>
        <end position="363"/>
    </location>
</feature>
<comment type="caution">
    <text evidence="8">The sequence shown here is derived from an EMBL/GenBank/DDBJ whole genome shotgun (WGS) entry which is preliminary data.</text>
</comment>
<keyword evidence="4 6" id="KW-0472">Membrane</keyword>
<feature type="transmembrane region" description="Helical" evidence="6">
    <location>
        <begin position="140"/>
        <end position="162"/>
    </location>
</feature>
<evidence type="ECO:0000256" key="3">
    <source>
        <dbReference type="ARBA" id="ARBA00022989"/>
    </source>
</evidence>
<dbReference type="AlphaFoldDB" id="A0A366M8I4"/>
<accession>A0A366M8I4</accession>
<feature type="transmembrane region" description="Helical" evidence="6">
    <location>
        <begin position="386"/>
        <end position="402"/>
    </location>
</feature>